<evidence type="ECO:0000256" key="7">
    <source>
        <dbReference type="RuleBase" id="RU365065"/>
    </source>
</evidence>
<accession>A0A7J8VZP6</accession>
<dbReference type="InterPro" id="IPR009716">
    <property type="entry name" value="Ferroportin-1"/>
</dbReference>
<keyword evidence="5 7" id="KW-1133">Transmembrane helix</keyword>
<feature type="transmembrane region" description="Helical" evidence="7">
    <location>
        <begin position="176"/>
        <end position="198"/>
    </location>
</feature>
<sequence length="594" mass="63955">MAIFAVTNSQLSFNLFNFSVSRREAFISRQAASGIRHRFSSSRWLSLNSPPTNTHSRSFDSFKLRCSITNTDVHFNQVATEDEDLSATDSTTPILQLKSDVLETESLNILTGDTYVDNLLTTLPVLSEEEQEALAATPAHPEGLYAFYASCLAGNLVEQLWNFAWPSAIALLHTSLLPVAVMGFFTKLVIIIGGPLVGKLMDHSPRVPSYIFLNAVQASAQLLSVAMIIHAHLVSSASASSSLLHPWFAVLVIAGAIEKLSGVALGVAMERDWVVLLAGTNRPTALAQANAVLNRIDLLCEIAGTSLFGILLSRYDPVTCLKFAAGLMMLSLPVMIGLTWLTNKLSAGVLDRAKCSQSCCRMSAEGPLPDADNLVDTGLKAIKLGWREYIQQPVLPASLAYVLLYFNVVLTPGSLMTAFLTQRGLNPSIIGGFSGLCAFMGVAATFISATLVRRFGILKAGAVGLIFQASLLTIAVAIYQSGPLAQRSPLLFFLCLIVLSRLGHMSYDIVGAQILQTGIPSSKANLIGTTEISVASLAESLMLGIAIIANDVSHFGFLALLSLLSVVGASWMFCRWLLNPTEEQRSLFSFDPQF</sequence>
<feature type="transmembrane region" description="Helical" evidence="7">
    <location>
        <begin position="399"/>
        <end position="420"/>
    </location>
</feature>
<evidence type="ECO:0000256" key="3">
    <source>
        <dbReference type="ARBA" id="ARBA00022448"/>
    </source>
</evidence>
<feature type="transmembrane region" description="Helical" evidence="7">
    <location>
        <begin position="320"/>
        <end position="341"/>
    </location>
</feature>
<dbReference type="AlphaFoldDB" id="A0A7J8VZP6"/>
<dbReference type="InterPro" id="IPR036259">
    <property type="entry name" value="MFS_trans_sf"/>
</dbReference>
<evidence type="ECO:0000256" key="4">
    <source>
        <dbReference type="ARBA" id="ARBA00022692"/>
    </source>
</evidence>
<feature type="transmembrane region" description="Helical" evidence="7">
    <location>
        <begin position="432"/>
        <end position="451"/>
    </location>
</feature>
<dbReference type="Proteomes" id="UP000593573">
    <property type="component" value="Unassembled WGS sequence"/>
</dbReference>
<dbReference type="Pfam" id="PF06963">
    <property type="entry name" value="FPN1"/>
    <property type="match status" value="1"/>
</dbReference>
<feature type="transmembrane region" description="Helical" evidence="7">
    <location>
        <begin position="457"/>
        <end position="478"/>
    </location>
</feature>
<feature type="transmembrane region" description="Helical" evidence="7">
    <location>
        <begin position="210"/>
        <end position="234"/>
    </location>
</feature>
<keyword evidence="7" id="KW-0406">Ion transport</keyword>
<feature type="transmembrane region" description="Helical" evidence="7">
    <location>
        <begin position="527"/>
        <end position="548"/>
    </location>
</feature>
<dbReference type="GO" id="GO:0016020">
    <property type="term" value="C:membrane"/>
    <property type="evidence" value="ECO:0007669"/>
    <property type="project" value="UniProtKB-SubCell"/>
</dbReference>
<dbReference type="PANTHER" id="PTHR11660:SF53">
    <property type="entry name" value="SOLUTE CARRIER FAMILY 40 MEMBER 3, CHLOROPLASTIC"/>
    <property type="match status" value="1"/>
</dbReference>
<reference evidence="8 9" key="1">
    <citation type="journal article" date="2019" name="Genome Biol. Evol.">
        <title>Insights into the evolution of the New World diploid cottons (Gossypium, subgenus Houzingenia) based on genome sequencing.</title>
        <authorList>
            <person name="Grover C.E."/>
            <person name="Arick M.A. 2nd"/>
            <person name="Thrash A."/>
            <person name="Conover J.L."/>
            <person name="Sanders W.S."/>
            <person name="Peterson D.G."/>
            <person name="Frelichowski J.E."/>
            <person name="Scheffler J.A."/>
            <person name="Scheffler B.E."/>
            <person name="Wendel J.F."/>
        </authorList>
    </citation>
    <scope>NUCLEOTIDE SEQUENCE [LARGE SCALE GENOMIC DNA]</scope>
    <source>
        <strain evidence="8">57</strain>
        <tissue evidence="8">Leaf</tissue>
    </source>
</reference>
<feature type="transmembrane region" description="Helical" evidence="7">
    <location>
        <begin position="246"/>
        <end position="268"/>
    </location>
</feature>
<evidence type="ECO:0000256" key="5">
    <source>
        <dbReference type="ARBA" id="ARBA00022989"/>
    </source>
</evidence>
<keyword evidence="3 7" id="KW-0813">Transport</keyword>
<dbReference type="GO" id="GO:0005381">
    <property type="term" value="F:iron ion transmembrane transporter activity"/>
    <property type="evidence" value="ECO:0007669"/>
    <property type="project" value="UniProtKB-UniRule"/>
</dbReference>
<evidence type="ECO:0000256" key="1">
    <source>
        <dbReference type="ARBA" id="ARBA00004141"/>
    </source>
</evidence>
<evidence type="ECO:0000256" key="2">
    <source>
        <dbReference type="ARBA" id="ARBA00006279"/>
    </source>
</evidence>
<feature type="transmembrane region" description="Helical" evidence="7">
    <location>
        <begin position="490"/>
        <end position="507"/>
    </location>
</feature>
<evidence type="ECO:0000313" key="9">
    <source>
        <dbReference type="Proteomes" id="UP000593573"/>
    </source>
</evidence>
<comment type="similarity">
    <text evidence="2 7">Belongs to the ferroportin (FP) (TC 2.A.100) family. SLC40A subfamily.</text>
</comment>
<dbReference type="EMBL" id="JABFAB010000013">
    <property type="protein sequence ID" value="MBA0668090.1"/>
    <property type="molecule type" value="Genomic_DNA"/>
</dbReference>
<dbReference type="OrthoDB" id="648861at2759"/>
<keyword evidence="9" id="KW-1185">Reference proteome</keyword>
<organism evidence="8 9">
    <name type="scientific">Gossypium klotzschianum</name>
    <dbReference type="NCBI Taxonomy" id="34286"/>
    <lineage>
        <taxon>Eukaryota</taxon>
        <taxon>Viridiplantae</taxon>
        <taxon>Streptophyta</taxon>
        <taxon>Embryophyta</taxon>
        <taxon>Tracheophyta</taxon>
        <taxon>Spermatophyta</taxon>
        <taxon>Magnoliopsida</taxon>
        <taxon>eudicotyledons</taxon>
        <taxon>Gunneridae</taxon>
        <taxon>Pentapetalae</taxon>
        <taxon>rosids</taxon>
        <taxon>malvids</taxon>
        <taxon>Malvales</taxon>
        <taxon>Malvaceae</taxon>
        <taxon>Malvoideae</taxon>
        <taxon>Gossypium</taxon>
    </lineage>
</organism>
<feature type="transmembrane region" description="Helical" evidence="7">
    <location>
        <begin position="555"/>
        <end position="578"/>
    </location>
</feature>
<dbReference type="CDD" id="cd17480">
    <property type="entry name" value="MFS_SLC40A1_like"/>
    <property type="match status" value="1"/>
</dbReference>
<dbReference type="SUPFAM" id="SSF103473">
    <property type="entry name" value="MFS general substrate transporter"/>
    <property type="match status" value="1"/>
</dbReference>
<gene>
    <name evidence="8" type="ORF">Goklo_001054</name>
</gene>
<dbReference type="PANTHER" id="PTHR11660">
    <property type="entry name" value="SOLUTE CARRIER FAMILY 40 MEMBER"/>
    <property type="match status" value="1"/>
</dbReference>
<name>A0A7J8VZP6_9ROSI</name>
<evidence type="ECO:0000313" key="8">
    <source>
        <dbReference type="EMBL" id="MBA0668090.1"/>
    </source>
</evidence>
<comment type="subcellular location">
    <subcellularLocation>
        <location evidence="1 7">Membrane</location>
        <topology evidence="1 7">Multi-pass membrane protein</topology>
    </subcellularLocation>
</comment>
<proteinExistence type="inferred from homology"/>
<comment type="function">
    <text evidence="7">May be involved in iron transport and iron homeostasis.</text>
</comment>
<protein>
    <recommendedName>
        <fullName evidence="7">Solute carrier family 40 member</fullName>
    </recommendedName>
</protein>
<dbReference type="Gene3D" id="1.20.1250.20">
    <property type="entry name" value="MFS general substrate transporter like domains"/>
    <property type="match status" value="1"/>
</dbReference>
<keyword evidence="4 7" id="KW-0812">Transmembrane</keyword>
<evidence type="ECO:0000256" key="6">
    <source>
        <dbReference type="ARBA" id="ARBA00023136"/>
    </source>
</evidence>
<comment type="caution">
    <text evidence="8">The sequence shown here is derived from an EMBL/GenBank/DDBJ whole genome shotgun (WGS) entry which is preliminary data.</text>
</comment>
<keyword evidence="6 7" id="KW-0472">Membrane</keyword>